<gene>
    <name evidence="2" type="ORF">GCM10010423_31300</name>
</gene>
<comment type="caution">
    <text evidence="2">The sequence shown here is derived from an EMBL/GenBank/DDBJ whole genome shotgun (WGS) entry which is preliminary data.</text>
</comment>
<sequence length="122" mass="13332">MGHRDRPRRPVERVEPIPRKRLSRGASVGRVPVSRSPGRLRVMESRVSRRRYRQSGEDRVGGGEHQVGEHQIGERQAGQAVGGGARAVQPPGRLAVAEADRLDVAHVGQVAQAQQPWGPGCR</sequence>
<feature type="region of interest" description="Disordered" evidence="1">
    <location>
        <begin position="1"/>
        <end position="89"/>
    </location>
</feature>
<dbReference type="Proteomes" id="UP001501095">
    <property type="component" value="Unassembled WGS sequence"/>
</dbReference>
<feature type="compositionally biased region" description="Basic and acidic residues" evidence="1">
    <location>
        <begin position="8"/>
        <end position="18"/>
    </location>
</feature>
<evidence type="ECO:0000313" key="3">
    <source>
        <dbReference type="Proteomes" id="UP001501095"/>
    </source>
</evidence>
<keyword evidence="3" id="KW-1185">Reference proteome</keyword>
<reference evidence="3" key="1">
    <citation type="journal article" date="2019" name="Int. J. Syst. Evol. Microbiol.">
        <title>The Global Catalogue of Microorganisms (GCM) 10K type strain sequencing project: providing services to taxonomists for standard genome sequencing and annotation.</title>
        <authorList>
            <consortium name="The Broad Institute Genomics Platform"/>
            <consortium name="The Broad Institute Genome Sequencing Center for Infectious Disease"/>
            <person name="Wu L."/>
            <person name="Ma J."/>
        </authorList>
    </citation>
    <scope>NUCLEOTIDE SEQUENCE [LARGE SCALE GENOMIC DNA]</scope>
    <source>
        <strain evidence="3">JCM 6924</strain>
    </source>
</reference>
<proteinExistence type="predicted"/>
<dbReference type="EMBL" id="BAAATM010000010">
    <property type="protein sequence ID" value="GAA2533276.1"/>
    <property type="molecule type" value="Genomic_DNA"/>
</dbReference>
<protein>
    <submittedName>
        <fullName evidence="2">Uncharacterized protein</fullName>
    </submittedName>
</protein>
<evidence type="ECO:0000256" key="1">
    <source>
        <dbReference type="SAM" id="MobiDB-lite"/>
    </source>
</evidence>
<organism evidence="2 3">
    <name type="scientific">Streptomyces levis</name>
    <dbReference type="NCBI Taxonomy" id="285566"/>
    <lineage>
        <taxon>Bacteria</taxon>
        <taxon>Bacillati</taxon>
        <taxon>Actinomycetota</taxon>
        <taxon>Actinomycetes</taxon>
        <taxon>Kitasatosporales</taxon>
        <taxon>Streptomycetaceae</taxon>
        <taxon>Streptomyces</taxon>
    </lineage>
</organism>
<name>A0ABP6B251_9ACTN</name>
<evidence type="ECO:0000313" key="2">
    <source>
        <dbReference type="EMBL" id="GAA2533276.1"/>
    </source>
</evidence>
<feature type="compositionally biased region" description="Basic and acidic residues" evidence="1">
    <location>
        <begin position="54"/>
        <end position="73"/>
    </location>
</feature>
<accession>A0ABP6B251</accession>